<dbReference type="Proteomes" id="UP000280307">
    <property type="component" value="Unassembled WGS sequence"/>
</dbReference>
<dbReference type="GO" id="GO:0007059">
    <property type="term" value="P:chromosome segregation"/>
    <property type="evidence" value="ECO:0007669"/>
    <property type="project" value="UniProtKB-KW"/>
</dbReference>
<keyword evidence="1" id="KW-0159">Chromosome partition</keyword>
<protein>
    <recommendedName>
        <fullName evidence="2">Segregation and condensation protein A</fullName>
    </recommendedName>
</protein>
<accession>A0A426U8K5</accession>
<comment type="caution">
    <text evidence="3">The sequence shown here is derived from an EMBL/GenBank/DDBJ whole genome shotgun (WGS) entry which is preliminary data.</text>
</comment>
<gene>
    <name evidence="3" type="ORF">EI684_02895</name>
</gene>
<evidence type="ECO:0000256" key="2">
    <source>
        <dbReference type="ARBA" id="ARBA00044777"/>
    </source>
</evidence>
<dbReference type="InterPro" id="IPR003768">
    <property type="entry name" value="ScpA"/>
</dbReference>
<reference evidence="3 4" key="1">
    <citation type="submission" date="2018-12" db="EMBL/GenBank/DDBJ databases">
        <title>Genome Sequence of Candidatus Viridilinea halotolerans isolated from saline sulfide-rich spring.</title>
        <authorList>
            <person name="Grouzdev D.S."/>
            <person name="Burganskaya E.I."/>
            <person name="Krutkina M.S."/>
            <person name="Sukhacheva M.V."/>
            <person name="Gorlenko V.M."/>
        </authorList>
    </citation>
    <scope>NUCLEOTIDE SEQUENCE [LARGE SCALE GENOMIC DNA]</scope>
    <source>
        <strain evidence="3">Chok-6</strain>
    </source>
</reference>
<dbReference type="AlphaFoldDB" id="A0A426U8K5"/>
<dbReference type="PANTHER" id="PTHR33969">
    <property type="entry name" value="SEGREGATION AND CONDENSATION PROTEIN A"/>
    <property type="match status" value="1"/>
</dbReference>
<dbReference type="Gene3D" id="6.10.250.2410">
    <property type="match status" value="1"/>
</dbReference>
<dbReference type="EMBL" id="RSAS01000112">
    <property type="protein sequence ID" value="RRR76551.1"/>
    <property type="molecule type" value="Genomic_DNA"/>
</dbReference>
<sequence>MYTITLPAFSGPLDLLLKLIEREELDITTIALAQVADQYLVHVRSLDAPEPRALAEFVSMAARLLLIKSRALLPRPPLAPKTAATEDGDAEALAAQLREYRRYKEVAALLRAWQEQERRTFLRSAPIKVELDLRPPPVQHRVEDLINALQRRLQLALPLETTQAINLGRRLTVAEVGERVRQRLDAAPWCNFAELFGAVACREDVIVTFWAVLELLKRQVITLEQTELFGPISLGRGAAYEPDSASRGRSIAVG</sequence>
<evidence type="ECO:0000256" key="1">
    <source>
        <dbReference type="ARBA" id="ARBA00022829"/>
    </source>
</evidence>
<evidence type="ECO:0000313" key="4">
    <source>
        <dbReference type="Proteomes" id="UP000280307"/>
    </source>
</evidence>
<dbReference type="PANTHER" id="PTHR33969:SF2">
    <property type="entry name" value="SEGREGATION AND CONDENSATION PROTEIN A"/>
    <property type="match status" value="1"/>
</dbReference>
<dbReference type="Pfam" id="PF02616">
    <property type="entry name" value="SMC_ScpA"/>
    <property type="match status" value="1"/>
</dbReference>
<name>A0A426U8K5_9CHLR</name>
<proteinExistence type="predicted"/>
<evidence type="ECO:0000313" key="3">
    <source>
        <dbReference type="EMBL" id="RRR76551.1"/>
    </source>
</evidence>
<organism evidence="3 4">
    <name type="scientific">Candidatus Viridilinea halotolerans</name>
    <dbReference type="NCBI Taxonomy" id="2491704"/>
    <lineage>
        <taxon>Bacteria</taxon>
        <taxon>Bacillati</taxon>
        <taxon>Chloroflexota</taxon>
        <taxon>Chloroflexia</taxon>
        <taxon>Chloroflexales</taxon>
        <taxon>Chloroflexineae</taxon>
        <taxon>Oscillochloridaceae</taxon>
        <taxon>Candidatus Viridilinea</taxon>
    </lineage>
</organism>